<dbReference type="PANTHER" id="PTHR31901">
    <property type="entry name" value="GH3 DOMAIN-CONTAINING PROTEIN"/>
    <property type="match status" value="1"/>
</dbReference>
<dbReference type="Proteomes" id="UP001341840">
    <property type="component" value="Unassembled WGS sequence"/>
</dbReference>
<dbReference type="InterPro" id="IPR004993">
    <property type="entry name" value="GH3"/>
</dbReference>
<sequence>MAGTVLANVFSNPRFNEEMKAVRPQSCSPVEVMFGPDYFQSLYCHLLCGLIFHEEVQFVASIFAHSIVHAFRTFEQVWEELCTDIKQGVLSSRIIVPSTRAAMSKLLKPNPELANLIHAKCMGLNNWYGLIPKLFPKAKYVYGIMTGSMEPYVKKLRHYAGQDAIVKREGDVVKIVGFHNSTPEMKFVRRSSLVLTINIDKTTETDLQSAVEAAGKVLAKEKLEVVDFTSHVDLSKEPGHYVISWEINGEASEQVLGECCNCLDKSFVNNGYITSRKDNSIGPLELRLVRTGTFQKILEHSIGLGAAVNQYKTPRCVAATNTAVLQILTHNVVKTYFSTAF</sequence>
<dbReference type="EMBL" id="JASCZI010211464">
    <property type="protein sequence ID" value="MED6192136.1"/>
    <property type="molecule type" value="Genomic_DNA"/>
</dbReference>
<name>A0ABU6X1V9_9FABA</name>
<dbReference type="Pfam" id="PF23572">
    <property type="entry name" value="GH3_C"/>
    <property type="match status" value="1"/>
</dbReference>
<protein>
    <recommendedName>
        <fullName evidence="1">GH3 C-terminal domain-containing protein</fullName>
    </recommendedName>
</protein>
<comment type="caution">
    <text evidence="2">The sequence shown here is derived from an EMBL/GenBank/DDBJ whole genome shotgun (WGS) entry which is preliminary data.</text>
</comment>
<proteinExistence type="predicted"/>
<evidence type="ECO:0000313" key="3">
    <source>
        <dbReference type="Proteomes" id="UP001341840"/>
    </source>
</evidence>
<gene>
    <name evidence="2" type="ORF">PIB30_007311</name>
</gene>
<keyword evidence="3" id="KW-1185">Reference proteome</keyword>
<dbReference type="InterPro" id="IPR055378">
    <property type="entry name" value="GH3_C"/>
</dbReference>
<dbReference type="Pfam" id="PF03321">
    <property type="entry name" value="GH3"/>
    <property type="match status" value="1"/>
</dbReference>
<feature type="domain" description="GH3 C-terminal" evidence="1">
    <location>
        <begin position="206"/>
        <end position="319"/>
    </location>
</feature>
<evidence type="ECO:0000259" key="1">
    <source>
        <dbReference type="Pfam" id="PF23572"/>
    </source>
</evidence>
<dbReference type="PANTHER" id="PTHR31901:SF5">
    <property type="entry name" value="JASMONOYL--L-AMINO ACID SYNTHETASE JAR1"/>
    <property type="match status" value="1"/>
</dbReference>
<accession>A0ABU6X1V9</accession>
<evidence type="ECO:0000313" key="2">
    <source>
        <dbReference type="EMBL" id="MED6192136.1"/>
    </source>
</evidence>
<organism evidence="2 3">
    <name type="scientific">Stylosanthes scabra</name>
    <dbReference type="NCBI Taxonomy" id="79078"/>
    <lineage>
        <taxon>Eukaryota</taxon>
        <taxon>Viridiplantae</taxon>
        <taxon>Streptophyta</taxon>
        <taxon>Embryophyta</taxon>
        <taxon>Tracheophyta</taxon>
        <taxon>Spermatophyta</taxon>
        <taxon>Magnoliopsida</taxon>
        <taxon>eudicotyledons</taxon>
        <taxon>Gunneridae</taxon>
        <taxon>Pentapetalae</taxon>
        <taxon>rosids</taxon>
        <taxon>fabids</taxon>
        <taxon>Fabales</taxon>
        <taxon>Fabaceae</taxon>
        <taxon>Papilionoideae</taxon>
        <taxon>50 kb inversion clade</taxon>
        <taxon>dalbergioids sensu lato</taxon>
        <taxon>Dalbergieae</taxon>
        <taxon>Pterocarpus clade</taxon>
        <taxon>Stylosanthes</taxon>
    </lineage>
</organism>
<reference evidence="2 3" key="1">
    <citation type="journal article" date="2023" name="Plants (Basel)">
        <title>Bridging the Gap: Combining Genomics and Transcriptomics Approaches to Understand Stylosanthes scabra, an Orphan Legume from the Brazilian Caatinga.</title>
        <authorList>
            <person name="Ferreira-Neto J.R.C."/>
            <person name="da Silva M.D."/>
            <person name="Binneck E."/>
            <person name="de Melo N.F."/>
            <person name="da Silva R.H."/>
            <person name="de Melo A.L.T.M."/>
            <person name="Pandolfi V."/>
            <person name="Bustamante F.O."/>
            <person name="Brasileiro-Vidal A.C."/>
            <person name="Benko-Iseppon A.M."/>
        </authorList>
    </citation>
    <scope>NUCLEOTIDE SEQUENCE [LARGE SCALE GENOMIC DNA]</scope>
    <source>
        <tissue evidence="2">Leaves</tissue>
    </source>
</reference>